<proteinExistence type="predicted"/>
<evidence type="ECO:0000313" key="3">
    <source>
        <dbReference type="EMBL" id="CAD9678218.1"/>
    </source>
</evidence>
<dbReference type="PROSITE" id="PS51698">
    <property type="entry name" value="U_BOX"/>
    <property type="match status" value="1"/>
</dbReference>
<organism evidence="3">
    <name type="scientific">Rhizochromulina marina</name>
    <dbReference type="NCBI Taxonomy" id="1034831"/>
    <lineage>
        <taxon>Eukaryota</taxon>
        <taxon>Sar</taxon>
        <taxon>Stramenopiles</taxon>
        <taxon>Ochrophyta</taxon>
        <taxon>Dictyochophyceae</taxon>
        <taxon>Rhizochromulinales</taxon>
        <taxon>Rhizochromulina</taxon>
    </lineage>
</organism>
<feature type="domain" description="U-box" evidence="2">
    <location>
        <begin position="660"/>
        <end position="733"/>
    </location>
</feature>
<dbReference type="SMART" id="SM00504">
    <property type="entry name" value="Ubox"/>
    <property type="match status" value="1"/>
</dbReference>
<gene>
    <name evidence="3" type="ORF">RMAR1173_LOCUS7086</name>
</gene>
<dbReference type="SUPFAM" id="SSF57850">
    <property type="entry name" value="RING/U-box"/>
    <property type="match status" value="1"/>
</dbReference>
<reference evidence="3" key="1">
    <citation type="submission" date="2021-01" db="EMBL/GenBank/DDBJ databases">
        <authorList>
            <person name="Corre E."/>
            <person name="Pelletier E."/>
            <person name="Niang G."/>
            <person name="Scheremetjew M."/>
            <person name="Finn R."/>
            <person name="Kale V."/>
            <person name="Holt S."/>
            <person name="Cochrane G."/>
            <person name="Meng A."/>
            <person name="Brown T."/>
            <person name="Cohen L."/>
        </authorList>
    </citation>
    <scope>NUCLEOTIDE SEQUENCE</scope>
    <source>
        <strain evidence="3">CCMP1243</strain>
    </source>
</reference>
<dbReference type="PANTHER" id="PTHR46573:SF1">
    <property type="entry name" value="WD REPEAT, SAM AND U-BOX DOMAIN-CONTAINING PROTEIN 1"/>
    <property type="match status" value="1"/>
</dbReference>
<dbReference type="InterPro" id="IPR003613">
    <property type="entry name" value="Ubox_domain"/>
</dbReference>
<dbReference type="Pfam" id="PF04564">
    <property type="entry name" value="U-box"/>
    <property type="match status" value="1"/>
</dbReference>
<dbReference type="GO" id="GO:0004842">
    <property type="term" value="F:ubiquitin-protein transferase activity"/>
    <property type="evidence" value="ECO:0007669"/>
    <property type="project" value="InterPro"/>
</dbReference>
<feature type="region of interest" description="Disordered" evidence="1">
    <location>
        <begin position="522"/>
        <end position="577"/>
    </location>
</feature>
<protein>
    <recommendedName>
        <fullName evidence="2">U-box domain-containing protein</fullName>
    </recommendedName>
</protein>
<dbReference type="AlphaFoldDB" id="A0A7S2RR37"/>
<evidence type="ECO:0000259" key="2">
    <source>
        <dbReference type="PROSITE" id="PS51698"/>
    </source>
</evidence>
<sequence>MASCFIDSICARCSGLWEGQSESSKNNEVTTWTRTCLVFRPARAHTVAVEGRGVSRWRDQEISFTVSGSFSPGSQRILLRKQHTGAYKNALDFDGTLDLGMAEASQAPPKVEGSYKAGHLSLQRVGDAVDGLAELLSGAWEGVSVSLKQETTTWSNVSIHFSRSLAPPPSTADTASGDRPRLLSVVGSGFSLWREHQIDFELRGDLDLGSLTMNLTKQHIGRFTNQVQYSTTLDPKKCALEGSYPHGSVCLERTATLPDTPPSQFLGLVEHMRNVSFGVFHPMPDVEEATDTVVNETMQQASVGGLFDGEWAGESIDEHGIVTRWVNTTLRFLPAATTTRESHRTLPSSAAELLGTGLGPLQISQAPRLAIEGQGMSQWRGKTIGFLVRGHVDLATGETWIVKQHTGAYNNVVEYAGNFFALSHKGLEEMNDLWDRSVALRQKSATVQAKAAAATFKAEAMEIAFSQQVEDRLSGIVNKSVRDIWGTAVDSRSLVTDLQHQAPTLCVLGVYPRGKLRLVRRLDTSDPGPRAPSQLDEALRSGQRQGQAAEALAVPSPVPPVESPRGDSEMSDARRKLQKEQQQLTKYLVFLRGVLASGASSGALNANQSKAITDYCEAESISDKVHASAIKALDISQELNEQLSQSRKGEFVESGVDYQKVPDSFLCPITREIMSDPVMCSDGHTYEREAITQWLMMNSRSPKTNETLESKVTIPNHSLRNAIEEFRTRMEKEG</sequence>
<dbReference type="Gene3D" id="3.30.40.10">
    <property type="entry name" value="Zinc/RING finger domain, C3HC4 (zinc finger)"/>
    <property type="match status" value="1"/>
</dbReference>
<dbReference type="EMBL" id="HBHJ01010854">
    <property type="protein sequence ID" value="CAD9678218.1"/>
    <property type="molecule type" value="Transcribed_RNA"/>
</dbReference>
<feature type="compositionally biased region" description="Basic and acidic residues" evidence="1">
    <location>
        <begin position="564"/>
        <end position="577"/>
    </location>
</feature>
<dbReference type="InterPro" id="IPR052085">
    <property type="entry name" value="WD-SAM-U-box"/>
</dbReference>
<accession>A0A7S2RR37</accession>
<evidence type="ECO:0000256" key="1">
    <source>
        <dbReference type="SAM" id="MobiDB-lite"/>
    </source>
</evidence>
<dbReference type="PANTHER" id="PTHR46573">
    <property type="entry name" value="WD REPEAT, SAM AND U-BOX DOMAIN-CONTAINING PROTEIN 1"/>
    <property type="match status" value="1"/>
</dbReference>
<dbReference type="InterPro" id="IPR013083">
    <property type="entry name" value="Znf_RING/FYVE/PHD"/>
</dbReference>
<name>A0A7S2RR37_9STRA</name>
<dbReference type="GO" id="GO:0016567">
    <property type="term" value="P:protein ubiquitination"/>
    <property type="evidence" value="ECO:0007669"/>
    <property type="project" value="InterPro"/>
</dbReference>
<dbReference type="CDD" id="cd16655">
    <property type="entry name" value="RING-Ubox_WDSUB1-like"/>
    <property type="match status" value="1"/>
</dbReference>